<reference evidence="2 3" key="1">
    <citation type="submission" date="2019-08" db="EMBL/GenBank/DDBJ databases">
        <title>Pedobacter sp. nov., isolated from Han river, South Korea.</title>
        <authorList>
            <person name="Lee D.-H."/>
            <person name="Kim Y.-S."/>
            <person name="Hwang E.-M."/>
            <person name="Le Tran T.C."/>
            <person name="Cha C.-J."/>
        </authorList>
    </citation>
    <scope>NUCLEOTIDE SEQUENCE [LARGE SCALE GENOMIC DNA]</scope>
    <source>
        <strain evidence="2 3">CJ43</strain>
    </source>
</reference>
<dbReference type="AlphaFoldDB" id="A0A5C0VHY0"/>
<dbReference type="EMBL" id="CP043329">
    <property type="protein sequence ID" value="QEK51697.1"/>
    <property type="molecule type" value="Genomic_DNA"/>
</dbReference>
<name>A0A5C0VHY0_9SPHI</name>
<feature type="chain" id="PRO_5022962679" description="Outer membrane protein beta-barrel domain-containing protein" evidence="1">
    <location>
        <begin position="20"/>
        <end position="227"/>
    </location>
</feature>
<dbReference type="RefSeq" id="WP_149074646.1">
    <property type="nucleotide sequence ID" value="NZ_CP043329.1"/>
</dbReference>
<organism evidence="2 3">
    <name type="scientific">Pedobacter aquae</name>
    <dbReference type="NCBI Taxonomy" id="2605747"/>
    <lineage>
        <taxon>Bacteria</taxon>
        <taxon>Pseudomonadati</taxon>
        <taxon>Bacteroidota</taxon>
        <taxon>Sphingobacteriia</taxon>
        <taxon>Sphingobacteriales</taxon>
        <taxon>Sphingobacteriaceae</taxon>
        <taxon>Pedobacter</taxon>
    </lineage>
</organism>
<evidence type="ECO:0000256" key="1">
    <source>
        <dbReference type="SAM" id="SignalP"/>
    </source>
</evidence>
<sequence length="227" mass="25825">MKKILILTLGILFYSQAFSQSQNNYSYSFGIKAANYGDFPRLMNEVRGTNSYRSSYLNGFVFKFNDNQISYRFIGSKYANSNYSFKNICHDCEAVTGNFSDFNLKAGFERSLIYGVVQPYYGLDLGYRKIYFDGTANSANNNALLYDVIVEKNGALIHPFLGVKVNLYKAMFTLSAEAGLDILFSNDKETKTLNDGNRTTSIANFRRWGFNNLPLSMLSLQYNFGRQ</sequence>
<dbReference type="KEGG" id="pej:FYC62_08520"/>
<evidence type="ECO:0000313" key="3">
    <source>
        <dbReference type="Proteomes" id="UP000323653"/>
    </source>
</evidence>
<protein>
    <recommendedName>
        <fullName evidence="4">Outer membrane protein beta-barrel domain-containing protein</fullName>
    </recommendedName>
</protein>
<gene>
    <name evidence="2" type="ORF">FYC62_08520</name>
</gene>
<keyword evidence="3" id="KW-1185">Reference proteome</keyword>
<evidence type="ECO:0000313" key="2">
    <source>
        <dbReference type="EMBL" id="QEK51697.1"/>
    </source>
</evidence>
<feature type="signal peptide" evidence="1">
    <location>
        <begin position="1"/>
        <end position="19"/>
    </location>
</feature>
<dbReference type="Proteomes" id="UP000323653">
    <property type="component" value="Chromosome"/>
</dbReference>
<proteinExistence type="predicted"/>
<evidence type="ECO:0008006" key="4">
    <source>
        <dbReference type="Google" id="ProtNLM"/>
    </source>
</evidence>
<keyword evidence="1" id="KW-0732">Signal</keyword>
<accession>A0A5C0VHY0</accession>